<dbReference type="CDD" id="cd10030">
    <property type="entry name" value="UDG-F4_TTUDGA_SPO1dp_like"/>
    <property type="match status" value="1"/>
</dbReference>
<evidence type="ECO:0000256" key="2">
    <source>
        <dbReference type="ARBA" id="ARBA00006521"/>
    </source>
</evidence>
<dbReference type="InterPro" id="IPR005273">
    <property type="entry name" value="Ura-DNA_glyco_family4"/>
</dbReference>
<dbReference type="PANTHER" id="PTHR33693">
    <property type="entry name" value="TYPE-5 URACIL-DNA GLYCOSYLASE"/>
    <property type="match status" value="1"/>
</dbReference>
<dbReference type="SMART" id="SM00987">
    <property type="entry name" value="UreE_C"/>
    <property type="match status" value="1"/>
</dbReference>
<dbReference type="EMBL" id="DROD01000365">
    <property type="protein sequence ID" value="HHJ52589.1"/>
    <property type="molecule type" value="Genomic_DNA"/>
</dbReference>
<feature type="region of interest" description="Disordered" evidence="12">
    <location>
        <begin position="30"/>
        <end position="61"/>
    </location>
</feature>
<name>A0A7V5UET9_CALAY</name>
<dbReference type="InterPro" id="IPR005122">
    <property type="entry name" value="Uracil-DNA_glycosylase-like"/>
</dbReference>
<keyword evidence="10" id="KW-0411">Iron-sulfur</keyword>
<comment type="similarity">
    <text evidence="2">Belongs to the uracil-DNA glycosylase (UDG) superfamily. Type 4 (UDGa) family.</text>
</comment>
<keyword evidence="5" id="KW-0004">4Fe-4S</keyword>
<keyword evidence="11" id="KW-0234">DNA repair</keyword>
<protein>
    <recommendedName>
        <fullName evidence="4">Type-4 uracil-DNA glycosylase</fullName>
        <ecNumber evidence="3">3.2.2.27</ecNumber>
    </recommendedName>
</protein>
<organism evidence="14">
    <name type="scientific">Caldithrix abyssi</name>
    <dbReference type="NCBI Taxonomy" id="187145"/>
    <lineage>
        <taxon>Bacteria</taxon>
        <taxon>Pseudomonadati</taxon>
        <taxon>Calditrichota</taxon>
        <taxon>Calditrichia</taxon>
        <taxon>Calditrichales</taxon>
        <taxon>Calditrichaceae</taxon>
        <taxon>Caldithrix</taxon>
    </lineage>
</organism>
<dbReference type="Proteomes" id="UP000886124">
    <property type="component" value="Unassembled WGS sequence"/>
</dbReference>
<feature type="compositionally biased region" description="Basic and acidic residues" evidence="12">
    <location>
        <begin position="30"/>
        <end position="40"/>
    </location>
</feature>
<keyword evidence="7" id="KW-0227">DNA damage</keyword>
<evidence type="ECO:0000256" key="3">
    <source>
        <dbReference type="ARBA" id="ARBA00012030"/>
    </source>
</evidence>
<dbReference type="InterPro" id="IPR051536">
    <property type="entry name" value="UDG_Type-4/5"/>
</dbReference>
<dbReference type="SUPFAM" id="SSF52141">
    <property type="entry name" value="Uracil-DNA glycosylase-like"/>
    <property type="match status" value="1"/>
</dbReference>
<comment type="catalytic activity">
    <reaction evidence="1">
        <text>Hydrolyzes single-stranded DNA or mismatched double-stranded DNA and polynucleotides, releasing free uracil.</text>
        <dbReference type="EC" id="3.2.2.27"/>
    </reaction>
</comment>
<reference evidence="14" key="1">
    <citation type="journal article" date="2020" name="mSystems">
        <title>Genome- and Community-Level Interaction Insights into Carbon Utilization and Element Cycling Functions of Hydrothermarchaeota in Hydrothermal Sediment.</title>
        <authorList>
            <person name="Zhou Z."/>
            <person name="Liu Y."/>
            <person name="Xu W."/>
            <person name="Pan J."/>
            <person name="Luo Z.H."/>
            <person name="Li M."/>
        </authorList>
    </citation>
    <scope>NUCLEOTIDE SEQUENCE [LARGE SCALE GENOMIC DNA]</scope>
    <source>
        <strain evidence="14">HyVt-527</strain>
    </source>
</reference>
<evidence type="ECO:0000256" key="6">
    <source>
        <dbReference type="ARBA" id="ARBA00022723"/>
    </source>
</evidence>
<dbReference type="Pfam" id="PF03167">
    <property type="entry name" value="UDG"/>
    <property type="match status" value="1"/>
</dbReference>
<dbReference type="GO" id="GO:0051539">
    <property type="term" value="F:4 iron, 4 sulfur cluster binding"/>
    <property type="evidence" value="ECO:0007669"/>
    <property type="project" value="UniProtKB-KW"/>
</dbReference>
<evidence type="ECO:0000256" key="12">
    <source>
        <dbReference type="SAM" id="MobiDB-lite"/>
    </source>
</evidence>
<proteinExistence type="inferred from homology"/>
<dbReference type="Gene3D" id="3.40.470.10">
    <property type="entry name" value="Uracil-DNA glycosylase-like domain"/>
    <property type="match status" value="1"/>
</dbReference>
<evidence type="ECO:0000256" key="9">
    <source>
        <dbReference type="ARBA" id="ARBA00023004"/>
    </source>
</evidence>
<evidence type="ECO:0000256" key="7">
    <source>
        <dbReference type="ARBA" id="ARBA00022763"/>
    </source>
</evidence>
<dbReference type="InterPro" id="IPR036895">
    <property type="entry name" value="Uracil-DNA_glycosylase-like_sf"/>
</dbReference>
<evidence type="ECO:0000259" key="13">
    <source>
        <dbReference type="SMART" id="SM00986"/>
    </source>
</evidence>
<evidence type="ECO:0000313" key="14">
    <source>
        <dbReference type="EMBL" id="HHJ52589.1"/>
    </source>
</evidence>
<dbReference type="GO" id="GO:0004844">
    <property type="term" value="F:uracil DNA N-glycosylase activity"/>
    <property type="evidence" value="ECO:0007669"/>
    <property type="project" value="UniProtKB-EC"/>
</dbReference>
<dbReference type="PANTHER" id="PTHR33693:SF1">
    <property type="entry name" value="TYPE-4 URACIL-DNA GLYCOSYLASE"/>
    <property type="match status" value="1"/>
</dbReference>
<evidence type="ECO:0000256" key="8">
    <source>
        <dbReference type="ARBA" id="ARBA00022801"/>
    </source>
</evidence>
<dbReference type="GO" id="GO:0006281">
    <property type="term" value="P:DNA repair"/>
    <property type="evidence" value="ECO:0007669"/>
    <property type="project" value="UniProtKB-KW"/>
</dbReference>
<evidence type="ECO:0000256" key="11">
    <source>
        <dbReference type="ARBA" id="ARBA00023204"/>
    </source>
</evidence>
<evidence type="ECO:0000256" key="10">
    <source>
        <dbReference type="ARBA" id="ARBA00023014"/>
    </source>
</evidence>
<accession>A0A7V5UET9</accession>
<dbReference type="NCBIfam" id="TIGR00758">
    <property type="entry name" value="UDG_fam4"/>
    <property type="match status" value="1"/>
</dbReference>
<keyword evidence="8" id="KW-0378">Hydrolase</keyword>
<evidence type="ECO:0000256" key="5">
    <source>
        <dbReference type="ARBA" id="ARBA00022485"/>
    </source>
</evidence>
<dbReference type="EC" id="3.2.2.27" evidence="3"/>
<sequence length="244" mass="28063">MTNVIDEFRHFFEHYRRVYGQSIFLEQPLKPDRELAEPRPQKPKAAPPSKPAVSRAKHIPQRSPELEEFYRQIKDCQKCPLGKTRKNFVFGYGNPKAEVMFIGEAPGREEDEQGLPFVGAAGKLLDKMLQAIGLSRDDVYIANVLKCRPPNNRDPLPDEVVKCEPYLKKQLELIQPKILVALGRVAGQSLLKTTDSLSRLRSTEHTYQDKPLIITYHPAALLRNPRWKAQSWEDLKKLKKLLQK</sequence>
<dbReference type="SMART" id="SM00986">
    <property type="entry name" value="UDG"/>
    <property type="match status" value="1"/>
</dbReference>
<evidence type="ECO:0000256" key="1">
    <source>
        <dbReference type="ARBA" id="ARBA00001400"/>
    </source>
</evidence>
<keyword evidence="9" id="KW-0408">Iron</keyword>
<dbReference type="GO" id="GO:0046872">
    <property type="term" value="F:metal ion binding"/>
    <property type="evidence" value="ECO:0007669"/>
    <property type="project" value="UniProtKB-KW"/>
</dbReference>
<comment type="caution">
    <text evidence="14">The sequence shown here is derived from an EMBL/GenBank/DDBJ whole genome shotgun (WGS) entry which is preliminary data.</text>
</comment>
<dbReference type="AlphaFoldDB" id="A0A7V5UET9"/>
<evidence type="ECO:0000256" key="4">
    <source>
        <dbReference type="ARBA" id="ARBA00019403"/>
    </source>
</evidence>
<keyword evidence="6" id="KW-0479">Metal-binding</keyword>
<gene>
    <name evidence="14" type="ORF">ENJ89_05300</name>
</gene>
<feature type="domain" description="Uracil-DNA glycosylase-like" evidence="13">
    <location>
        <begin position="90"/>
        <end position="236"/>
    </location>
</feature>